<evidence type="ECO:0000313" key="2">
    <source>
        <dbReference type="EMBL" id="KAF6819218.1"/>
    </source>
</evidence>
<dbReference type="Pfam" id="PF26639">
    <property type="entry name" value="Het-6_barrel"/>
    <property type="match status" value="1"/>
</dbReference>
<dbReference type="InterPro" id="IPR052895">
    <property type="entry name" value="HetReg/Transcr_Mod"/>
</dbReference>
<accession>A0A8H6JV05</accession>
<proteinExistence type="predicted"/>
<feature type="region of interest" description="Disordered" evidence="1">
    <location>
        <begin position="26"/>
        <end position="56"/>
    </location>
</feature>
<dbReference type="PANTHER" id="PTHR24148">
    <property type="entry name" value="ANKYRIN REPEAT DOMAIN-CONTAINING PROTEIN 39 HOMOLOG-RELATED"/>
    <property type="match status" value="1"/>
</dbReference>
<comment type="caution">
    <text evidence="2">The sequence shown here is derived from an EMBL/GenBank/DDBJ whole genome shotgun (WGS) entry which is preliminary data.</text>
</comment>
<evidence type="ECO:0000256" key="1">
    <source>
        <dbReference type="SAM" id="MobiDB-lite"/>
    </source>
</evidence>
<dbReference type="AlphaFoldDB" id="A0A8H6JV05"/>
<keyword evidence="3" id="KW-1185">Reference proteome</keyword>
<evidence type="ECO:0000313" key="3">
    <source>
        <dbReference type="Proteomes" id="UP000654918"/>
    </source>
</evidence>
<gene>
    <name evidence="2" type="ORF">CPLU01_13114</name>
</gene>
<reference evidence="2" key="1">
    <citation type="journal article" date="2020" name="Phytopathology">
        <title>Genome Sequence Resources of Colletotrichum truncatum, C. plurivorum, C. musicola, and C. sojae: Four Species Pathogenic to Soybean (Glycine max).</title>
        <authorList>
            <person name="Rogerio F."/>
            <person name="Boufleur T.R."/>
            <person name="Ciampi-Guillardi M."/>
            <person name="Sukno S.A."/>
            <person name="Thon M.R."/>
            <person name="Massola Junior N.S."/>
            <person name="Baroncelli R."/>
        </authorList>
    </citation>
    <scope>NUCLEOTIDE SEQUENCE</scope>
    <source>
        <strain evidence="2">LFN00145</strain>
    </source>
</reference>
<dbReference type="EMBL" id="WIGO01000290">
    <property type="protein sequence ID" value="KAF6819218.1"/>
    <property type="molecule type" value="Genomic_DNA"/>
</dbReference>
<name>A0A8H6JV05_9PEZI</name>
<feature type="compositionally biased region" description="Low complexity" evidence="1">
    <location>
        <begin position="33"/>
        <end position="54"/>
    </location>
</feature>
<dbReference type="PANTHER" id="PTHR24148:SF64">
    <property type="entry name" value="HETEROKARYON INCOMPATIBILITY DOMAIN-CONTAINING PROTEIN"/>
    <property type="match status" value="1"/>
</dbReference>
<protein>
    <submittedName>
        <fullName evidence="2">Heterokaryon incompatibility protein</fullName>
    </submittedName>
</protein>
<dbReference type="Proteomes" id="UP000654918">
    <property type="component" value="Unassembled WGS sequence"/>
</dbReference>
<sequence length="694" mass="76159">MGPYKYSPLPDGRYFRLLRVVQAPTDGARADSDTATDTGASAPPSSTSAESASGSDRRLLVELKTFPIDHAPLYWALSYTWGPALRGPDGEEPDPTAPQPSMTISCSGAPMQIGENLHDFLCLCRDKGIFTGDGAAASSDDAGEPFDPFPSPESLEERAQQVRLMAAIYKASKRVLVWLGRHTLSPESAWAYEIVVPSLVRAMMKDRKFLTGNTFELDDPKVIAAAGGLRIRGSSTSSSARAGSVADGSCKRLGTIFELGRRLYLFDQEGSGEGSMKGSKQWGRVPSPLDVLDILRKLYHLIRGHSPPPYGMTKWQRVLKLIVAMSLSNFTDSRDRVFGCLGLIEVIVPEADLSSVLPDYTISIAELLTSLACLLYENVYELEYLLCLAGSGPTPIIDLLSWAPDFTRINGRRVRFIGLGNRSNLEAGMNASKFFPVSTCQAEMDMNNKTLLLSRVRLGVAGEPVASKQPRNFDTEWLLDYCSQDEVYPHGPEGKAQKRPQAVILTLSIDNIHTARQRHQSERSRPGDAAGHIASTAREWYLLVLAITLNRGLISEASLTAKLTPAAALHPDWLPTPGEVQVLAAETKIGCDEDDEYDLETLRQNAWDHGVTGYTKERRLFLTDGGHLCLGPQEVERGDEVWIVRGSRVPMLLRKAEETEGSYRLVGETYVHGAMYGEAVTEEVGRQFAPVRLV</sequence>
<organism evidence="2 3">
    <name type="scientific">Colletotrichum plurivorum</name>
    <dbReference type="NCBI Taxonomy" id="2175906"/>
    <lineage>
        <taxon>Eukaryota</taxon>
        <taxon>Fungi</taxon>
        <taxon>Dikarya</taxon>
        <taxon>Ascomycota</taxon>
        <taxon>Pezizomycotina</taxon>
        <taxon>Sordariomycetes</taxon>
        <taxon>Hypocreomycetidae</taxon>
        <taxon>Glomerellales</taxon>
        <taxon>Glomerellaceae</taxon>
        <taxon>Colletotrichum</taxon>
        <taxon>Colletotrichum orchidearum species complex</taxon>
    </lineage>
</organism>